<evidence type="ECO:0000313" key="2">
    <source>
        <dbReference type="EMBL" id="EXM39469.1"/>
    </source>
</evidence>
<dbReference type="Pfam" id="PF04070">
    <property type="entry name" value="DUF378"/>
    <property type="match status" value="1"/>
</dbReference>
<dbReference type="PATRIC" id="fig|1341156.4.peg.1641"/>
<dbReference type="RefSeq" id="WP_024857757.1">
    <property type="nucleotide sequence ID" value="NZ_JEOB01000002.1"/>
</dbReference>
<dbReference type="OrthoDB" id="9812136at2"/>
<dbReference type="InterPro" id="IPR007211">
    <property type="entry name" value="DUF378"/>
</dbReference>
<accession>A0A011UFR1</accession>
<proteinExistence type="predicted"/>
<name>A0A011UFR1_RUMAL</name>
<dbReference type="Proteomes" id="UP000021369">
    <property type="component" value="Unassembled WGS sequence"/>
</dbReference>
<sequence length="69" mass="7604">MLDRIALALLIVGGINWGLLGIFEFDLVAFIFGGQAAFLSRVVYTLVAISAIWCISLFFKDRELLPDVA</sequence>
<reference evidence="2 3" key="1">
    <citation type="submission" date="2013-06" db="EMBL/GenBank/DDBJ databases">
        <title>Rumen cellulosomics: divergent fiber-degrading strategies revealed by comparative genome-wide analysis of six Ruminococcal strains.</title>
        <authorList>
            <person name="Dassa B."/>
            <person name="Borovok I."/>
            <person name="Lamed R."/>
            <person name="Flint H."/>
            <person name="Yeoman C.J."/>
            <person name="White B."/>
            <person name="Bayer E.A."/>
        </authorList>
    </citation>
    <scope>NUCLEOTIDE SEQUENCE [LARGE SCALE GENOMIC DNA]</scope>
    <source>
        <strain evidence="2 3">SY3</strain>
    </source>
</reference>
<protein>
    <submittedName>
        <fullName evidence="2">Membrane protein</fullName>
    </submittedName>
</protein>
<dbReference type="PANTHER" id="PTHR37304">
    <property type="entry name" value="MEMBRANE PROTEIN-RELATED"/>
    <property type="match status" value="1"/>
</dbReference>
<evidence type="ECO:0000256" key="1">
    <source>
        <dbReference type="SAM" id="Phobius"/>
    </source>
</evidence>
<dbReference type="PANTHER" id="PTHR37304:SF1">
    <property type="entry name" value="MEMBRANE PROTEIN"/>
    <property type="match status" value="1"/>
</dbReference>
<dbReference type="EMBL" id="JEOB01000002">
    <property type="protein sequence ID" value="EXM39469.1"/>
    <property type="molecule type" value="Genomic_DNA"/>
</dbReference>
<keyword evidence="1" id="KW-0472">Membrane</keyword>
<dbReference type="AlphaFoldDB" id="A0A011UFR1"/>
<evidence type="ECO:0000313" key="3">
    <source>
        <dbReference type="Proteomes" id="UP000021369"/>
    </source>
</evidence>
<gene>
    <name evidence="2" type="ORF">RASY3_06135</name>
</gene>
<keyword evidence="3" id="KW-1185">Reference proteome</keyword>
<organism evidence="2 3">
    <name type="scientific">Ruminococcus albus SY3</name>
    <dbReference type="NCBI Taxonomy" id="1341156"/>
    <lineage>
        <taxon>Bacteria</taxon>
        <taxon>Bacillati</taxon>
        <taxon>Bacillota</taxon>
        <taxon>Clostridia</taxon>
        <taxon>Eubacteriales</taxon>
        <taxon>Oscillospiraceae</taxon>
        <taxon>Ruminococcus</taxon>
    </lineage>
</organism>
<keyword evidence="1" id="KW-1133">Transmembrane helix</keyword>
<comment type="caution">
    <text evidence="2">The sequence shown here is derived from an EMBL/GenBank/DDBJ whole genome shotgun (WGS) entry which is preliminary data.</text>
</comment>
<feature type="transmembrane region" description="Helical" evidence="1">
    <location>
        <begin position="7"/>
        <end position="32"/>
    </location>
</feature>
<keyword evidence="1" id="KW-0812">Transmembrane</keyword>
<feature type="transmembrane region" description="Helical" evidence="1">
    <location>
        <begin position="38"/>
        <end position="59"/>
    </location>
</feature>